<name>A0ABQ9UCL3_SAGOE</name>
<protein>
    <submittedName>
        <fullName evidence="1">Uncharacterized protein</fullName>
    </submittedName>
</protein>
<reference evidence="1 2" key="1">
    <citation type="submission" date="2023-05" db="EMBL/GenBank/DDBJ databases">
        <title>B98-5 Cell Line De Novo Hybrid Assembly: An Optical Mapping Approach.</title>
        <authorList>
            <person name="Kananen K."/>
            <person name="Auerbach J.A."/>
            <person name="Kautto E."/>
            <person name="Blachly J.S."/>
        </authorList>
    </citation>
    <scope>NUCLEOTIDE SEQUENCE [LARGE SCALE GENOMIC DNA]</scope>
    <source>
        <strain evidence="1">B95-8</strain>
        <tissue evidence="1">Cell line</tissue>
    </source>
</reference>
<sequence>MAEEGHDQFPQALPHHASFSVTRKQQLFDVIDTYALCYGTTEDKPNTAALHKTFSQPEAGNSGEVPAVPGPCQGCRRLGTASDHKDDTIWKGYPGTFRGKQCKVQYLTYPPRRAAIFP</sequence>
<organism evidence="1 2">
    <name type="scientific">Saguinus oedipus</name>
    <name type="common">Cotton-top tamarin</name>
    <name type="synonym">Oedipomidas oedipus</name>
    <dbReference type="NCBI Taxonomy" id="9490"/>
    <lineage>
        <taxon>Eukaryota</taxon>
        <taxon>Metazoa</taxon>
        <taxon>Chordata</taxon>
        <taxon>Craniata</taxon>
        <taxon>Vertebrata</taxon>
        <taxon>Euteleostomi</taxon>
        <taxon>Mammalia</taxon>
        <taxon>Eutheria</taxon>
        <taxon>Euarchontoglires</taxon>
        <taxon>Primates</taxon>
        <taxon>Haplorrhini</taxon>
        <taxon>Platyrrhini</taxon>
        <taxon>Cebidae</taxon>
        <taxon>Callitrichinae</taxon>
        <taxon>Saguinus</taxon>
    </lineage>
</organism>
<keyword evidence="2" id="KW-1185">Reference proteome</keyword>
<proteinExistence type="predicted"/>
<evidence type="ECO:0000313" key="1">
    <source>
        <dbReference type="EMBL" id="KAK2094804.1"/>
    </source>
</evidence>
<dbReference type="Proteomes" id="UP001266305">
    <property type="component" value="Unassembled WGS sequence"/>
</dbReference>
<dbReference type="EMBL" id="JASSZA010000013">
    <property type="protein sequence ID" value="KAK2094804.1"/>
    <property type="molecule type" value="Genomic_DNA"/>
</dbReference>
<gene>
    <name evidence="1" type="ORF">P7K49_026220</name>
</gene>
<comment type="caution">
    <text evidence="1">The sequence shown here is derived from an EMBL/GenBank/DDBJ whole genome shotgun (WGS) entry which is preliminary data.</text>
</comment>
<accession>A0ABQ9UCL3</accession>
<evidence type="ECO:0000313" key="2">
    <source>
        <dbReference type="Proteomes" id="UP001266305"/>
    </source>
</evidence>